<accession>A0A1N6I9E4</accession>
<gene>
    <name evidence="2" type="ORF">SAMN05421769_3172</name>
</gene>
<dbReference type="Proteomes" id="UP000184782">
    <property type="component" value="Unassembled WGS sequence"/>
</dbReference>
<protein>
    <submittedName>
        <fullName evidence="2">Glycosyl transferase family 2</fullName>
    </submittedName>
</protein>
<name>A0A1N6I9E4_9FLAO</name>
<keyword evidence="2" id="KW-0808">Transferase</keyword>
<sequence length="335" mass="39204">MNNPRVSVITITYGHEKYIIDTIEGIVKQEYNGEIEYIISNDCSPDDTDKIITDYLTRINIPANITIKYTKQEKNIGIIPNFIWALKQATGKYISFCEGDDFWTDYQKLAKQISFLEANDSYVLSNTDCDAYYQDSGMLVKNINFLNRKKYRCINDLFPAKDILDANYIIRTASVVFKASFLNEYYNSEFFKVYADKLMMADTPLWTFLSTKGKFHYLNSSTMVYRVSESGVSNSTNEKKSLQFDISVCDMKYAIIFDNYYSFSKFLKYKNNLIYNHLNVTALSKKLDLYYLFPRELNSENTLLAKYASKSNLFKGFLEYKFRITLMFYNQLCKI</sequence>
<evidence type="ECO:0000313" key="2">
    <source>
        <dbReference type="EMBL" id="SIO28599.1"/>
    </source>
</evidence>
<dbReference type="RefSeq" id="WP_074231417.1">
    <property type="nucleotide sequence ID" value="NZ_FSRQ01000003.1"/>
</dbReference>
<dbReference type="PANTHER" id="PTHR22916:SF3">
    <property type="entry name" value="UDP-GLCNAC:BETAGAL BETA-1,3-N-ACETYLGLUCOSAMINYLTRANSFERASE-LIKE PROTEIN 1"/>
    <property type="match status" value="1"/>
</dbReference>
<dbReference type="GO" id="GO:0016758">
    <property type="term" value="F:hexosyltransferase activity"/>
    <property type="evidence" value="ECO:0007669"/>
    <property type="project" value="UniProtKB-ARBA"/>
</dbReference>
<dbReference type="AlphaFoldDB" id="A0A1N6I9E4"/>
<dbReference type="Gene3D" id="3.90.550.10">
    <property type="entry name" value="Spore Coat Polysaccharide Biosynthesis Protein SpsA, Chain A"/>
    <property type="match status" value="1"/>
</dbReference>
<feature type="domain" description="Glycosyltransferase 2-like" evidence="1">
    <location>
        <begin position="7"/>
        <end position="142"/>
    </location>
</feature>
<reference evidence="3" key="1">
    <citation type="submission" date="2016-12" db="EMBL/GenBank/DDBJ databases">
        <authorList>
            <person name="Varghese N."/>
            <person name="Submissions S."/>
        </authorList>
    </citation>
    <scope>NUCLEOTIDE SEQUENCE [LARGE SCALE GENOMIC DNA]</scope>
    <source>
        <strain evidence="3">DSM 16779</strain>
    </source>
</reference>
<keyword evidence="3" id="KW-1185">Reference proteome</keyword>
<evidence type="ECO:0000313" key="3">
    <source>
        <dbReference type="Proteomes" id="UP000184782"/>
    </source>
</evidence>
<dbReference type="EMBL" id="FSRQ01000003">
    <property type="protein sequence ID" value="SIO28599.1"/>
    <property type="molecule type" value="Genomic_DNA"/>
</dbReference>
<dbReference type="InterPro" id="IPR001173">
    <property type="entry name" value="Glyco_trans_2-like"/>
</dbReference>
<dbReference type="Pfam" id="PF00535">
    <property type="entry name" value="Glycos_transf_2"/>
    <property type="match status" value="1"/>
</dbReference>
<proteinExistence type="predicted"/>
<dbReference type="OrthoDB" id="199095at2"/>
<evidence type="ECO:0000259" key="1">
    <source>
        <dbReference type="Pfam" id="PF00535"/>
    </source>
</evidence>
<dbReference type="InterPro" id="IPR029044">
    <property type="entry name" value="Nucleotide-diphossugar_trans"/>
</dbReference>
<dbReference type="SUPFAM" id="SSF53448">
    <property type="entry name" value="Nucleotide-diphospho-sugar transferases"/>
    <property type="match status" value="1"/>
</dbReference>
<organism evidence="2 3">
    <name type="scientific">Chryseobacterium scophthalmum</name>
    <dbReference type="NCBI Taxonomy" id="59733"/>
    <lineage>
        <taxon>Bacteria</taxon>
        <taxon>Pseudomonadati</taxon>
        <taxon>Bacteroidota</taxon>
        <taxon>Flavobacteriia</taxon>
        <taxon>Flavobacteriales</taxon>
        <taxon>Weeksellaceae</taxon>
        <taxon>Chryseobacterium group</taxon>
        <taxon>Chryseobacterium</taxon>
    </lineage>
</organism>
<dbReference type="STRING" id="59733.SAMN05421769_3172"/>
<dbReference type="PANTHER" id="PTHR22916">
    <property type="entry name" value="GLYCOSYLTRANSFERASE"/>
    <property type="match status" value="1"/>
</dbReference>